<dbReference type="GeneID" id="16997061"/>
<reference evidence="2 3" key="1">
    <citation type="journal article" date="2004" name="Nature">
        <title>Genome sequence of the ultrasmall unicellular red alga Cyanidioschyzon merolae 10D.</title>
        <authorList>
            <person name="Matsuzaki M."/>
            <person name="Misumi O."/>
            <person name="Shin-i T."/>
            <person name="Maruyama S."/>
            <person name="Takahara M."/>
            <person name="Miyagishima S."/>
            <person name="Mori T."/>
            <person name="Nishida K."/>
            <person name="Yagisawa F."/>
            <person name="Nishida K."/>
            <person name="Yoshida Y."/>
            <person name="Nishimura Y."/>
            <person name="Nakao S."/>
            <person name="Kobayashi T."/>
            <person name="Momoyama Y."/>
            <person name="Higashiyama T."/>
            <person name="Minoda A."/>
            <person name="Sano M."/>
            <person name="Nomoto H."/>
            <person name="Oishi K."/>
            <person name="Hayashi H."/>
            <person name="Ohta F."/>
            <person name="Nishizaka S."/>
            <person name="Haga S."/>
            <person name="Miura S."/>
            <person name="Morishita T."/>
            <person name="Kabeya Y."/>
            <person name="Terasawa K."/>
            <person name="Suzuki Y."/>
            <person name="Ishii Y."/>
            <person name="Asakawa S."/>
            <person name="Takano H."/>
            <person name="Ohta N."/>
            <person name="Kuroiwa H."/>
            <person name="Tanaka K."/>
            <person name="Shimizu N."/>
            <person name="Sugano S."/>
            <person name="Sato N."/>
            <person name="Nozaki H."/>
            <person name="Ogasawara N."/>
            <person name="Kohara Y."/>
            <person name="Kuroiwa T."/>
        </authorList>
    </citation>
    <scope>NUCLEOTIDE SEQUENCE [LARGE SCALE GENOMIC DNA]</scope>
    <source>
        <strain evidence="2 3">10D</strain>
    </source>
</reference>
<protein>
    <recommendedName>
        <fullName evidence="4">Fucosyltransferase</fullName>
    </recommendedName>
</protein>
<organism evidence="2 3">
    <name type="scientific">Cyanidioschyzon merolae (strain NIES-3377 / 10D)</name>
    <name type="common">Unicellular red alga</name>
    <dbReference type="NCBI Taxonomy" id="280699"/>
    <lineage>
        <taxon>Eukaryota</taxon>
        <taxon>Rhodophyta</taxon>
        <taxon>Bangiophyceae</taxon>
        <taxon>Cyanidiales</taxon>
        <taxon>Cyanidiaceae</taxon>
        <taxon>Cyanidioschyzon</taxon>
    </lineage>
</organism>
<dbReference type="EMBL" id="AP006500">
    <property type="protein sequence ID" value="BAM82578.1"/>
    <property type="molecule type" value="Genomic_DNA"/>
</dbReference>
<proteinExistence type="predicted"/>
<dbReference type="HOGENOM" id="CLU_613054_0_0_1"/>
<feature type="chain" id="PRO_5004018560" description="Fucosyltransferase" evidence="1">
    <location>
        <begin position="26"/>
        <end position="447"/>
    </location>
</feature>
<gene>
    <name evidence="2" type="ORF">CYME_CMR391C</name>
</gene>
<dbReference type="AlphaFoldDB" id="M1VLJ0"/>
<dbReference type="KEGG" id="cme:CYME_CMR391C"/>
<accession>M1VLJ0</accession>
<feature type="signal peptide" evidence="1">
    <location>
        <begin position="1"/>
        <end position="25"/>
    </location>
</feature>
<keyword evidence="1" id="KW-0732">Signal</keyword>
<keyword evidence="3" id="KW-1185">Reference proteome</keyword>
<name>M1VLJ0_CYAM1</name>
<evidence type="ECO:0000256" key="1">
    <source>
        <dbReference type="SAM" id="SignalP"/>
    </source>
</evidence>
<dbReference type="Gramene" id="CMR391CT">
    <property type="protein sequence ID" value="CMR391CT"/>
    <property type="gene ID" value="CMR391C"/>
</dbReference>
<sequence>MLTLCRKRVGRVLALLLYLLIYVLGRENGSCAIAPRNQGFPYDFSLAFPNWPVPFCSERFRNNSRGSFNLGLHRVSKEVTAYSLPESAVVYRDTEERGGWGNLLLGLASAYVLSVALDRPFFIDSERFTRAFTPGTAAALWNKSFDNASLFPRAERSLLRVREHDSIWQRISPGYDQPYKMIAEENPTWWFRGRRGVRPPFLDVESNQWFVPALYLNRHIRPLLCEKLGAAAFRSVSNGVWMPNAFVQNILDHFCARTGMLCTSSPMPGAKIVGVHIRSEASAPRWRRYRLRGHRLYSMLRCISLVKSNLEDLLSPSSVYLFIASDSSPLLSELQKLEKAPHFHFLDPELDARDVPADIREHVIAAAELILLSRCHYRILSVGSTFGMCAHAMSTSVAWPFVLTERGDCVQVPRNEPCQHHLYRLRHMNGIETIADLTNDMRFGCII</sequence>
<evidence type="ECO:0008006" key="4">
    <source>
        <dbReference type="Google" id="ProtNLM"/>
    </source>
</evidence>
<dbReference type="RefSeq" id="XP_005538614.1">
    <property type="nucleotide sequence ID" value="XM_005538557.1"/>
</dbReference>
<evidence type="ECO:0000313" key="2">
    <source>
        <dbReference type="EMBL" id="BAM82578.1"/>
    </source>
</evidence>
<dbReference type="Proteomes" id="UP000007014">
    <property type="component" value="Chromosome 18"/>
</dbReference>
<evidence type="ECO:0000313" key="3">
    <source>
        <dbReference type="Proteomes" id="UP000007014"/>
    </source>
</evidence>
<dbReference type="Gene3D" id="3.40.50.11350">
    <property type="match status" value="1"/>
</dbReference>
<dbReference type="OMA" id="IWIPFAT"/>
<reference evidence="2 3" key="2">
    <citation type="journal article" date="2007" name="BMC Biol.">
        <title>A 100%-complete sequence reveals unusually simple genomic features in the hot-spring red alga Cyanidioschyzon merolae.</title>
        <authorList>
            <person name="Nozaki H."/>
            <person name="Takano H."/>
            <person name="Misumi O."/>
            <person name="Terasawa K."/>
            <person name="Matsuzaki M."/>
            <person name="Maruyama S."/>
            <person name="Nishida K."/>
            <person name="Yagisawa F."/>
            <person name="Yoshida Y."/>
            <person name="Fujiwara T."/>
            <person name="Takio S."/>
            <person name="Tamura K."/>
            <person name="Chung S.J."/>
            <person name="Nakamura S."/>
            <person name="Kuroiwa H."/>
            <person name="Tanaka K."/>
            <person name="Sato N."/>
            <person name="Kuroiwa T."/>
        </authorList>
    </citation>
    <scope>NUCLEOTIDE SEQUENCE [LARGE SCALE GENOMIC DNA]</scope>
    <source>
        <strain evidence="2 3">10D</strain>
    </source>
</reference>